<feature type="region of interest" description="Disordered" evidence="1">
    <location>
        <begin position="204"/>
        <end position="230"/>
    </location>
</feature>
<evidence type="ECO:0000259" key="3">
    <source>
        <dbReference type="Pfam" id="PF09949"/>
    </source>
</evidence>
<dbReference type="PANTHER" id="PTHR28208:SF2">
    <property type="entry name" value="PHOSPHATIDATE PHOSPHATASE APP1 CATALYTIC DOMAIN-CONTAINING PROTEIN"/>
    <property type="match status" value="1"/>
</dbReference>
<name>A0ABR1KEW0_9PEZI</name>
<feature type="region of interest" description="Disordered" evidence="1">
    <location>
        <begin position="26"/>
        <end position="61"/>
    </location>
</feature>
<sequence length="527" mass="57244">MLQKATLLVALLDAYALAAAVPEPTNHPALPPHGTRPQHQAPLAAPDPAITPSPALNDPTKTLHRRNIIDDVKSDVKSYLTKLGSNIPSYVADGVANFFQDFPSGSAVQTSLGLSDDQLAALPTQVLNIPPYGNWTDRGWNVRFHGNVYKQPNTTTDKLNDLSNVFLIGTDIQDLSPSEQDQARNLTASIFVVQQGNETVQMHLEPAPSAGSSGQSGGGGAVTPPGGDQNLTLPYNTTGEGDFDVFLPIANTTGGLLAGNETQEIQRLNVYANGSELGNATAYLVPPTGLTVISDVDDILRVTKIYQPKEGLLNSFARPFTPWLNMPDIYANWSRSLPDTHFHYLTTTPEQVTRNYMDFIYKTYPGGSFDTRPLNFSDVDATLSIRKFLLDKIFQTFPQRKFILVADTSNSDIMKDYPAMAKQYPGQVQCIFLRNTSATDDDKFPYDTSGFKDLNQQNYMFFQVPDDLTNLDIARGNCYNNTILQNVTFGTQDELLGIHGAAAAVAPPGKGGLAGLVVALGVAMLIL</sequence>
<dbReference type="Proteomes" id="UP001363622">
    <property type="component" value="Unassembled WGS sequence"/>
</dbReference>
<dbReference type="EMBL" id="JBBPHU010000010">
    <property type="protein sequence ID" value="KAK7512985.1"/>
    <property type="molecule type" value="Genomic_DNA"/>
</dbReference>
<feature type="domain" description="Phosphatidate phosphatase APP1 catalytic" evidence="3">
    <location>
        <begin position="291"/>
        <end position="435"/>
    </location>
</feature>
<organism evidence="4 5">
    <name type="scientific">Phyllosticta citriasiana</name>
    <dbReference type="NCBI Taxonomy" id="595635"/>
    <lineage>
        <taxon>Eukaryota</taxon>
        <taxon>Fungi</taxon>
        <taxon>Dikarya</taxon>
        <taxon>Ascomycota</taxon>
        <taxon>Pezizomycotina</taxon>
        <taxon>Dothideomycetes</taxon>
        <taxon>Dothideomycetes incertae sedis</taxon>
        <taxon>Botryosphaeriales</taxon>
        <taxon>Phyllostictaceae</taxon>
        <taxon>Phyllosticta</taxon>
    </lineage>
</organism>
<feature type="signal peptide" evidence="2">
    <location>
        <begin position="1"/>
        <end position="20"/>
    </location>
</feature>
<keyword evidence="2" id="KW-0732">Signal</keyword>
<proteinExistence type="predicted"/>
<dbReference type="PANTHER" id="PTHR28208">
    <property type="entry name" value="PHOSPHATIDATE PHOSPHATASE APP1"/>
    <property type="match status" value="1"/>
</dbReference>
<dbReference type="InterPro" id="IPR019236">
    <property type="entry name" value="APP1_cat"/>
</dbReference>
<evidence type="ECO:0000256" key="1">
    <source>
        <dbReference type="SAM" id="MobiDB-lite"/>
    </source>
</evidence>
<gene>
    <name evidence="4" type="ORF">IWZ03DRAFT_401295</name>
</gene>
<dbReference type="Pfam" id="PF09949">
    <property type="entry name" value="APP1_cat"/>
    <property type="match status" value="1"/>
</dbReference>
<keyword evidence="5" id="KW-1185">Reference proteome</keyword>
<dbReference type="InterPro" id="IPR052935">
    <property type="entry name" value="Mg2+_PAP"/>
</dbReference>
<comment type="caution">
    <text evidence="4">The sequence shown here is derived from an EMBL/GenBank/DDBJ whole genome shotgun (WGS) entry which is preliminary data.</text>
</comment>
<evidence type="ECO:0000313" key="4">
    <source>
        <dbReference type="EMBL" id="KAK7512985.1"/>
    </source>
</evidence>
<accession>A0ABR1KEW0</accession>
<protein>
    <recommendedName>
        <fullName evidence="3">Phosphatidate phosphatase APP1 catalytic domain-containing protein</fullName>
    </recommendedName>
</protein>
<evidence type="ECO:0000313" key="5">
    <source>
        <dbReference type="Proteomes" id="UP001363622"/>
    </source>
</evidence>
<evidence type="ECO:0000256" key="2">
    <source>
        <dbReference type="SAM" id="SignalP"/>
    </source>
</evidence>
<feature type="chain" id="PRO_5047167705" description="Phosphatidate phosphatase APP1 catalytic domain-containing protein" evidence="2">
    <location>
        <begin position="21"/>
        <end position="527"/>
    </location>
</feature>
<reference evidence="4 5" key="1">
    <citation type="submission" date="2024-04" db="EMBL/GenBank/DDBJ databases">
        <title>Phyllosticta paracitricarpa is synonymous to the EU quarantine fungus P. citricarpa based on phylogenomic analyses.</title>
        <authorList>
            <consortium name="Lawrence Berkeley National Laboratory"/>
            <person name="Van Ingen-Buijs V.A."/>
            <person name="Van Westerhoven A.C."/>
            <person name="Haridas S."/>
            <person name="Skiadas P."/>
            <person name="Martin F."/>
            <person name="Groenewald J.Z."/>
            <person name="Crous P.W."/>
            <person name="Seidl M.F."/>
        </authorList>
    </citation>
    <scope>NUCLEOTIDE SEQUENCE [LARGE SCALE GENOMIC DNA]</scope>
    <source>
        <strain evidence="4 5">CBS 123371</strain>
    </source>
</reference>